<name>E6QJU1_9ZZZZ</name>
<evidence type="ECO:0000313" key="1">
    <source>
        <dbReference type="EMBL" id="CBI07508.1"/>
    </source>
</evidence>
<organism evidence="1">
    <name type="scientific">mine drainage metagenome</name>
    <dbReference type="NCBI Taxonomy" id="410659"/>
    <lineage>
        <taxon>unclassified sequences</taxon>
        <taxon>metagenomes</taxon>
        <taxon>ecological metagenomes</taxon>
    </lineage>
</organism>
<protein>
    <submittedName>
        <fullName evidence="1">Uncharacterized protein</fullName>
    </submittedName>
</protein>
<accession>E6QJU1</accession>
<gene>
    <name evidence="1" type="ORF">CARN6_0853</name>
</gene>
<dbReference type="AlphaFoldDB" id="E6QJU1"/>
<reference evidence="1" key="1">
    <citation type="submission" date="2009-10" db="EMBL/GenBank/DDBJ databases">
        <title>Diversity of trophic interactions inside an arsenic-rich microbial ecosystem.</title>
        <authorList>
            <person name="Bertin P.N."/>
            <person name="Heinrich-Salmeron A."/>
            <person name="Pelletier E."/>
            <person name="Goulhen-Chollet F."/>
            <person name="Arsene-Ploetze F."/>
            <person name="Gallien S."/>
            <person name="Calteau A."/>
            <person name="Vallenet D."/>
            <person name="Casiot C."/>
            <person name="Chane-Woon-Ming B."/>
            <person name="Giloteaux L."/>
            <person name="Barakat M."/>
            <person name="Bonnefoy V."/>
            <person name="Bruneel O."/>
            <person name="Chandler M."/>
            <person name="Cleiss J."/>
            <person name="Duran R."/>
            <person name="Elbaz-Poulichet F."/>
            <person name="Fonknechten N."/>
            <person name="Lauga B."/>
            <person name="Mornico D."/>
            <person name="Ortet P."/>
            <person name="Schaeffer C."/>
            <person name="Siguier P."/>
            <person name="Alexander Thil Smith A."/>
            <person name="Van Dorsselaer A."/>
            <person name="Weissenbach J."/>
            <person name="Medigue C."/>
            <person name="Le Paslier D."/>
        </authorList>
    </citation>
    <scope>NUCLEOTIDE SEQUENCE</scope>
</reference>
<sequence length="88" mass="9724">MKSPSAPFKADGLFRCCFSILTGTAPTLQSGPDWMPGYREAEGMIFVSSERRLSQFSDPSLSKMSFGVSFRLKRSGSVEWRTMESASS</sequence>
<comment type="caution">
    <text evidence="1">The sequence shown here is derived from an EMBL/GenBank/DDBJ whole genome shotgun (WGS) entry which is preliminary data.</text>
</comment>
<dbReference type="EMBL" id="CABQ01000099">
    <property type="protein sequence ID" value="CBI07508.1"/>
    <property type="molecule type" value="Genomic_DNA"/>
</dbReference>
<proteinExistence type="predicted"/>